<evidence type="ECO:0000313" key="2">
    <source>
        <dbReference type="Proteomes" id="UP000193335"/>
    </source>
</evidence>
<comment type="caution">
    <text evidence="1">The sequence shown here is derived from an EMBL/GenBank/DDBJ whole genome shotgun (WGS) entry which is preliminary data.</text>
</comment>
<proteinExistence type="predicted"/>
<sequence>MINLATFNPARSAHIYAVPGAFFSNGGAFMEFVFERRQYEAAVQAFAIEASSAGINESIAAARRYGFKMTRAEAREAAADALREKLAALGYSESDIQWHAARRGRRDRHFYFMDQRTVAARWDELRKRRTH</sequence>
<accession>A0A1Y2JRS1</accession>
<reference evidence="1 2" key="1">
    <citation type="submission" date="2017-03" db="EMBL/GenBank/DDBJ databases">
        <title>Whole genome sequences of fourteen strains of Bradyrhizobium canariense and one strain of Bradyrhizobium japonicum isolated from Lupinus (Papilionoideae: Genisteae) species in Algeria.</title>
        <authorList>
            <person name="Crovadore J."/>
            <person name="Chekireb D."/>
            <person name="Brachmann A."/>
            <person name="Chablais R."/>
            <person name="Cochard B."/>
            <person name="Lefort F."/>
        </authorList>
    </citation>
    <scope>NUCLEOTIDE SEQUENCE [LARGE SCALE GENOMIC DNA]</scope>
    <source>
        <strain evidence="1 2">UBMA197</strain>
    </source>
</reference>
<organism evidence="1 2">
    <name type="scientific">Bradyrhizobium japonicum</name>
    <dbReference type="NCBI Taxonomy" id="375"/>
    <lineage>
        <taxon>Bacteria</taxon>
        <taxon>Pseudomonadati</taxon>
        <taxon>Pseudomonadota</taxon>
        <taxon>Alphaproteobacteria</taxon>
        <taxon>Hyphomicrobiales</taxon>
        <taxon>Nitrobacteraceae</taxon>
        <taxon>Bradyrhizobium</taxon>
    </lineage>
</organism>
<dbReference type="EMBL" id="NAFL01000234">
    <property type="protein sequence ID" value="OSJ34215.1"/>
    <property type="molecule type" value="Genomic_DNA"/>
</dbReference>
<dbReference type="Proteomes" id="UP000193335">
    <property type="component" value="Unassembled WGS sequence"/>
</dbReference>
<evidence type="ECO:0000313" key="1">
    <source>
        <dbReference type="EMBL" id="OSJ34215.1"/>
    </source>
</evidence>
<dbReference type="RefSeq" id="WP_085399843.1">
    <property type="nucleotide sequence ID" value="NZ_NAFL01000234.1"/>
</dbReference>
<name>A0A1Y2JRS1_BRAJP</name>
<dbReference type="AlphaFoldDB" id="A0A1Y2JRS1"/>
<gene>
    <name evidence="1" type="ORF">BSZ19_12795</name>
</gene>
<protein>
    <submittedName>
        <fullName evidence="1">Uncharacterized protein</fullName>
    </submittedName>
</protein>